<dbReference type="SUPFAM" id="SSF63965">
    <property type="entry name" value="Precorrin-8X methylmutase CbiC/CobH"/>
    <property type="match status" value="1"/>
</dbReference>
<feature type="domain" description="Cobalamin biosynthesis precorrin-8X methylmutase CobH/CbiC" evidence="5">
    <location>
        <begin position="11"/>
        <end position="197"/>
    </location>
</feature>
<evidence type="ECO:0000313" key="6">
    <source>
        <dbReference type="EMBL" id="GAV22009.1"/>
    </source>
</evidence>
<accession>A0A1L8CT61</accession>
<comment type="caution">
    <text evidence="6">The sequence shown here is derived from an EMBL/GenBank/DDBJ whole genome shotgun (WGS) entry which is preliminary data.</text>
</comment>
<evidence type="ECO:0000256" key="1">
    <source>
        <dbReference type="ARBA" id="ARBA00004953"/>
    </source>
</evidence>
<comment type="similarity">
    <text evidence="2">Belongs to the CobH/CbiC family.</text>
</comment>
<dbReference type="STRING" id="870242.cpu_05190"/>
<dbReference type="Pfam" id="PF02570">
    <property type="entry name" value="CbiC"/>
    <property type="match status" value="1"/>
</dbReference>
<dbReference type="InterPro" id="IPR003722">
    <property type="entry name" value="Cbl_synth_CobH/CbiC"/>
</dbReference>
<dbReference type="PANTHER" id="PTHR43588:SF1">
    <property type="entry name" value="COBALT-PRECORRIN-8 METHYLMUTASE"/>
    <property type="match status" value="1"/>
</dbReference>
<protein>
    <submittedName>
        <fullName evidence="6">Precorrin-8X methylmutase</fullName>
    </submittedName>
</protein>
<gene>
    <name evidence="6" type="ORF">cpu_05190</name>
</gene>
<sequence>MNYKFLNNPKEIEQKSFAIIESLTGLGNTPEDQVIKRAIHASGDPDIRKDFRFHPAAINQGLVALTKKNLIITDVEMVRAGITGYDGEVVCLIREERIKRKALEKNVTRAYQAMMELKDKMDGAVIAIGNAPTALLAVIELIKTGVEPALVVGVPVGFVGAKESKELLLNCDVPYITLLGYKGGSTIAAAIVNALIKLSRTGGK</sequence>
<comment type="pathway">
    <text evidence="1">Cofactor biosynthesis; adenosylcobalamin biosynthesis.</text>
</comment>
<dbReference type="GO" id="GO:0009236">
    <property type="term" value="P:cobalamin biosynthetic process"/>
    <property type="evidence" value="ECO:0007669"/>
    <property type="project" value="UniProtKB-UniPathway"/>
</dbReference>
<dbReference type="Proteomes" id="UP000187485">
    <property type="component" value="Unassembled WGS sequence"/>
</dbReference>
<keyword evidence="3" id="KW-0169">Cobalamin biosynthesis</keyword>
<dbReference type="PANTHER" id="PTHR43588">
    <property type="entry name" value="COBALT-PRECORRIN-8 METHYLMUTASE"/>
    <property type="match status" value="1"/>
</dbReference>
<evidence type="ECO:0000256" key="3">
    <source>
        <dbReference type="ARBA" id="ARBA00022573"/>
    </source>
</evidence>
<dbReference type="InterPro" id="IPR036588">
    <property type="entry name" value="CobH/CbiC_sf"/>
</dbReference>
<dbReference type="Gene3D" id="3.40.50.10230">
    <property type="entry name" value="Cobalamin biosynthesis CobH/CbiC, precorrin-8X methylmutase"/>
    <property type="match status" value="1"/>
</dbReference>
<dbReference type="AlphaFoldDB" id="A0A1L8CT61"/>
<reference evidence="7" key="1">
    <citation type="submission" date="2016-12" db="EMBL/GenBank/DDBJ databases">
        <title>Draft Genome Sequences od Carboxydothermus pertinax and islandicus, Hydrogenogenic Carboxydotrophic Bacteria.</title>
        <authorList>
            <person name="Fukuyama Y."/>
            <person name="Ohmae K."/>
            <person name="Yoneda Y."/>
            <person name="Yoshida T."/>
            <person name="Sako Y."/>
        </authorList>
    </citation>
    <scope>NUCLEOTIDE SEQUENCE [LARGE SCALE GENOMIC DNA]</scope>
    <source>
        <strain evidence="7">Ug1</strain>
    </source>
</reference>
<keyword evidence="4" id="KW-0413">Isomerase</keyword>
<evidence type="ECO:0000313" key="7">
    <source>
        <dbReference type="Proteomes" id="UP000187485"/>
    </source>
</evidence>
<evidence type="ECO:0000256" key="2">
    <source>
        <dbReference type="ARBA" id="ARBA00009774"/>
    </source>
</evidence>
<proteinExistence type="inferred from homology"/>
<evidence type="ECO:0000259" key="5">
    <source>
        <dbReference type="Pfam" id="PF02570"/>
    </source>
</evidence>
<dbReference type="GO" id="GO:0016993">
    <property type="term" value="F:precorrin-8X methylmutase activity"/>
    <property type="evidence" value="ECO:0007669"/>
    <property type="project" value="InterPro"/>
</dbReference>
<dbReference type="UniPathway" id="UPA00148"/>
<dbReference type="OrthoDB" id="9780708at2"/>
<keyword evidence="7" id="KW-1185">Reference proteome</keyword>
<name>A0A1L8CT61_9THEO</name>
<dbReference type="RefSeq" id="WP_075858433.1">
    <property type="nucleotide sequence ID" value="NZ_BDJK01000006.1"/>
</dbReference>
<organism evidence="6 7">
    <name type="scientific">Carboxydothermus pertinax</name>
    <dbReference type="NCBI Taxonomy" id="870242"/>
    <lineage>
        <taxon>Bacteria</taxon>
        <taxon>Bacillati</taxon>
        <taxon>Bacillota</taxon>
        <taxon>Clostridia</taxon>
        <taxon>Thermoanaerobacterales</taxon>
        <taxon>Thermoanaerobacteraceae</taxon>
        <taxon>Carboxydothermus</taxon>
    </lineage>
</organism>
<dbReference type="EMBL" id="BDJK01000006">
    <property type="protein sequence ID" value="GAV22009.1"/>
    <property type="molecule type" value="Genomic_DNA"/>
</dbReference>
<evidence type="ECO:0000256" key="4">
    <source>
        <dbReference type="ARBA" id="ARBA00023235"/>
    </source>
</evidence>